<accession>A0A0M3JE80</accession>
<dbReference type="Proteomes" id="UP000267096">
    <property type="component" value="Unassembled WGS sequence"/>
</dbReference>
<reference evidence="1 2" key="2">
    <citation type="submission" date="2018-11" db="EMBL/GenBank/DDBJ databases">
        <authorList>
            <consortium name="Pathogen Informatics"/>
        </authorList>
    </citation>
    <scope>NUCLEOTIDE SEQUENCE [LARGE SCALE GENOMIC DNA]</scope>
</reference>
<sequence>MKLCAGSLQTMPYVSVLSAPMCRDRTELINNLIVFASKMINLKLFRIDEQCADLLLDPELDRCCALRKLCEEIGYKGLIEVWRMQSTEVVNEWKLVQRNYYDRENAFIGGRLKRNFDEVISDDSIRLF</sequence>
<gene>
    <name evidence="1" type="ORF">ASIM_LOCUS5713</name>
</gene>
<proteinExistence type="predicted"/>
<dbReference type="OrthoDB" id="5911391at2759"/>
<keyword evidence="2" id="KW-1185">Reference proteome</keyword>
<reference evidence="3" key="1">
    <citation type="submission" date="2017-02" db="UniProtKB">
        <authorList>
            <consortium name="WormBaseParasite"/>
        </authorList>
    </citation>
    <scope>IDENTIFICATION</scope>
</reference>
<evidence type="ECO:0000313" key="2">
    <source>
        <dbReference type="Proteomes" id="UP000267096"/>
    </source>
</evidence>
<evidence type="ECO:0000313" key="1">
    <source>
        <dbReference type="EMBL" id="VDK25954.1"/>
    </source>
</evidence>
<dbReference type="WBParaSite" id="ASIM_0000592301-mRNA-1">
    <property type="protein sequence ID" value="ASIM_0000592301-mRNA-1"/>
    <property type="gene ID" value="ASIM_0000592301"/>
</dbReference>
<evidence type="ECO:0000313" key="3">
    <source>
        <dbReference type="WBParaSite" id="ASIM_0000592301-mRNA-1"/>
    </source>
</evidence>
<organism evidence="3">
    <name type="scientific">Anisakis simplex</name>
    <name type="common">Herring worm</name>
    <dbReference type="NCBI Taxonomy" id="6269"/>
    <lineage>
        <taxon>Eukaryota</taxon>
        <taxon>Metazoa</taxon>
        <taxon>Ecdysozoa</taxon>
        <taxon>Nematoda</taxon>
        <taxon>Chromadorea</taxon>
        <taxon>Rhabditida</taxon>
        <taxon>Spirurina</taxon>
        <taxon>Ascaridomorpha</taxon>
        <taxon>Ascaridoidea</taxon>
        <taxon>Anisakidae</taxon>
        <taxon>Anisakis</taxon>
        <taxon>Anisakis simplex complex</taxon>
    </lineage>
</organism>
<dbReference type="EMBL" id="UYRR01011494">
    <property type="protein sequence ID" value="VDK25954.1"/>
    <property type="molecule type" value="Genomic_DNA"/>
</dbReference>
<protein>
    <submittedName>
        <fullName evidence="3">Nudix hydrolase domain-containing protein</fullName>
    </submittedName>
</protein>
<name>A0A0M3JE80_ANISI</name>
<dbReference type="AlphaFoldDB" id="A0A0M3JE80"/>